<dbReference type="InterPro" id="IPR000259">
    <property type="entry name" value="Adhesion_dom_fimbrial"/>
</dbReference>
<dbReference type="InterPro" id="IPR036937">
    <property type="entry name" value="Adhesion_dom_fimbrial_sf"/>
</dbReference>
<protein>
    <submittedName>
        <fullName evidence="6">Minor fimbrial subunit</fullName>
    </submittedName>
</protein>
<accession>A0A0N0Z9X4</accession>
<dbReference type="SUPFAM" id="SSF49401">
    <property type="entry name" value="Bacterial adhesins"/>
    <property type="match status" value="1"/>
</dbReference>
<gene>
    <name evidence="6" type="ORF">M992_2093</name>
</gene>
<dbReference type="GO" id="GO:0009289">
    <property type="term" value="C:pilus"/>
    <property type="evidence" value="ECO:0007669"/>
    <property type="project" value="UniProtKB-SubCell"/>
</dbReference>
<comment type="subcellular location">
    <subcellularLocation>
        <location evidence="1">Fimbrium</location>
    </subcellularLocation>
</comment>
<keyword evidence="3" id="KW-0732">Signal</keyword>
<dbReference type="OrthoDB" id="8586454at2"/>
<sequence length="182" mass="20384">MKIAPHHIFMFLTFLYISVLSNTAIAESLGILQTRIEVKGVLIGNTCDIENNDIKVEMGRYTNKDLQFHDRMPSVPFEIKIKNCGVDFENDAKITFTGNESTDFDLQGFLALDASSSASGFAIGFEDNTGHFLPLYQQSKVYPLKGDNGVMQFKAFLKADKKLNKVVSGEFFATANFLIEYE</sequence>
<dbReference type="RefSeq" id="WP_053908521.1">
    <property type="nucleotide sequence ID" value="NZ_CAWMUS010000018.1"/>
</dbReference>
<dbReference type="PANTHER" id="PTHR33420">
    <property type="entry name" value="FIMBRIAL SUBUNIT ELFA-RELATED"/>
    <property type="match status" value="1"/>
</dbReference>
<evidence type="ECO:0000256" key="2">
    <source>
        <dbReference type="ARBA" id="ARBA00006671"/>
    </source>
</evidence>
<dbReference type="Proteomes" id="UP000053226">
    <property type="component" value="Unassembled WGS sequence"/>
</dbReference>
<keyword evidence="7" id="KW-1185">Reference proteome</keyword>
<evidence type="ECO:0000259" key="5">
    <source>
        <dbReference type="Pfam" id="PF00419"/>
    </source>
</evidence>
<dbReference type="PANTHER" id="PTHR33420:SF3">
    <property type="entry name" value="FIMBRIAL SUBUNIT ELFA"/>
    <property type="match status" value="1"/>
</dbReference>
<feature type="domain" description="Fimbrial-type adhesion" evidence="5">
    <location>
        <begin position="37"/>
        <end position="181"/>
    </location>
</feature>
<proteinExistence type="inferred from homology"/>
<keyword evidence="4" id="KW-0281">Fimbrium</keyword>
<comment type="similarity">
    <text evidence="2">Belongs to the fimbrial protein family.</text>
</comment>
<evidence type="ECO:0000256" key="4">
    <source>
        <dbReference type="ARBA" id="ARBA00023263"/>
    </source>
</evidence>
<evidence type="ECO:0000313" key="6">
    <source>
        <dbReference type="EMBL" id="KPD02935.1"/>
    </source>
</evidence>
<dbReference type="InterPro" id="IPR050263">
    <property type="entry name" value="Bact_Fimbrial_Adh_Pro"/>
</dbReference>
<evidence type="ECO:0000313" key="7">
    <source>
        <dbReference type="Proteomes" id="UP000053226"/>
    </source>
</evidence>
<dbReference type="GO" id="GO:0043709">
    <property type="term" value="P:cell adhesion involved in single-species biofilm formation"/>
    <property type="evidence" value="ECO:0007669"/>
    <property type="project" value="TreeGrafter"/>
</dbReference>
<comment type="caution">
    <text evidence="6">The sequence shown here is derived from an EMBL/GenBank/DDBJ whole genome shotgun (WGS) entry which is preliminary data.</text>
</comment>
<name>A0A0N0Z9X4_9GAMM</name>
<dbReference type="AlphaFoldDB" id="A0A0N0Z9X4"/>
<evidence type="ECO:0000256" key="3">
    <source>
        <dbReference type="ARBA" id="ARBA00022729"/>
    </source>
</evidence>
<dbReference type="InterPro" id="IPR008966">
    <property type="entry name" value="Adhesion_dom_sf"/>
</dbReference>
<organism evidence="6 7">
    <name type="scientific">Moellerella wisconsensis ATCC 35017</name>
    <dbReference type="NCBI Taxonomy" id="1354267"/>
    <lineage>
        <taxon>Bacteria</taxon>
        <taxon>Pseudomonadati</taxon>
        <taxon>Pseudomonadota</taxon>
        <taxon>Gammaproteobacteria</taxon>
        <taxon>Enterobacterales</taxon>
        <taxon>Morganellaceae</taxon>
        <taxon>Moellerella</taxon>
    </lineage>
</organism>
<evidence type="ECO:0000256" key="1">
    <source>
        <dbReference type="ARBA" id="ARBA00004561"/>
    </source>
</evidence>
<dbReference type="EMBL" id="LGAA01000018">
    <property type="protein sequence ID" value="KPD02935.1"/>
    <property type="molecule type" value="Genomic_DNA"/>
</dbReference>
<dbReference type="Pfam" id="PF00419">
    <property type="entry name" value="Fimbrial"/>
    <property type="match status" value="1"/>
</dbReference>
<dbReference type="Gene3D" id="2.60.40.1090">
    <property type="entry name" value="Fimbrial-type adhesion domain"/>
    <property type="match status" value="1"/>
</dbReference>
<reference evidence="6 7" key="1">
    <citation type="submission" date="2015-07" db="EMBL/GenBank/DDBJ databases">
        <title>ATOL: Assembling a taxonomically balanced genome-scale reconstruction of the evolutionary history of the Enterobacteriaceae.</title>
        <authorList>
            <person name="Plunkett G.III."/>
            <person name="Neeno-Eckwall E.C."/>
            <person name="Glasner J.D."/>
            <person name="Perna N.T."/>
        </authorList>
    </citation>
    <scope>NUCLEOTIDE SEQUENCE [LARGE SCALE GENOMIC DNA]</scope>
    <source>
        <strain evidence="6 7">ATCC 35017</strain>
    </source>
</reference>